<name>A0ABR8G3Q9_9NOSO</name>
<dbReference type="Pfam" id="PF00535">
    <property type="entry name" value="Glycos_transf_2"/>
    <property type="match status" value="1"/>
</dbReference>
<evidence type="ECO:0000259" key="2">
    <source>
        <dbReference type="Pfam" id="PF00535"/>
    </source>
</evidence>
<dbReference type="Pfam" id="PF13692">
    <property type="entry name" value="Glyco_trans_1_4"/>
    <property type="match status" value="1"/>
</dbReference>
<dbReference type="GO" id="GO:0008168">
    <property type="term" value="F:methyltransferase activity"/>
    <property type="evidence" value="ECO:0007669"/>
    <property type="project" value="UniProtKB-KW"/>
</dbReference>
<evidence type="ECO:0000259" key="3">
    <source>
        <dbReference type="Pfam" id="PF08241"/>
    </source>
</evidence>
<dbReference type="CDD" id="cd02440">
    <property type="entry name" value="AdoMet_MTases"/>
    <property type="match status" value="1"/>
</dbReference>
<evidence type="ECO:0000256" key="1">
    <source>
        <dbReference type="ARBA" id="ARBA00022679"/>
    </source>
</evidence>
<dbReference type="InterPro" id="IPR001173">
    <property type="entry name" value="Glyco_trans_2-like"/>
</dbReference>
<dbReference type="GO" id="GO:0032259">
    <property type="term" value="P:methylation"/>
    <property type="evidence" value="ECO:0007669"/>
    <property type="project" value="UniProtKB-KW"/>
</dbReference>
<dbReference type="PANTHER" id="PTHR46401">
    <property type="entry name" value="GLYCOSYLTRANSFERASE WBBK-RELATED"/>
    <property type="match status" value="1"/>
</dbReference>
<sequence length="1334" mass="151246">MTKKLTQSNISECQEQFNLSYHVNFALWCEELVGFADKNVLEVGGSLPREFVFDYLHAKTWTAVESPEYEDALKGVSNISQASILRHLSNEEKVDFTENKNINGEKYAFYAANIEELPPEYYNKYDLVFSIAAFEHIHKFPTSLEKMFLSLKPGGQLFSVFSPIWSAHDGHHLPTITDSKGKSFDFQNSPIPPWGHLLMRPPELCHHLYQFTDKEAVDLMMYHVYNSGHINRFFTEDYLDFINQSSFTIKRFDPIGLCSIPEEIQQQLETLYPGRKYFANNGILVVLEKLQDSEEQIQSQFDTKTSSNQSHLCVDTESTQDKTEKSLEKVHKESDSVGASLAVCMIVQNVENTLAIALESLQNVYDELIIVDGGSTDSTCEIALRYGAKLIHSKWQGDFALQRNISLSYVTSDWVFILDADEFIDKVTLDFLQYIKTTSSKETDNFWLPRKWITPFSLKHYISSSPHYPDWQGRLFKHSKHVTYKGRIHELPQGFNSPAKGLHSLSIYHLDLLVNSESKRKQKVLKYSEITPQDGMPHFYLPNLKNVQKQVWNFNQILPVVQSLIQAIPMKCKVCESDTHIFAKSIILGQYDVDYFQCSDCGFVQTEEPYWLDEAYSDAIARTDVGLVFRNNNLSRRTAHIIVNLFNHEAKFLDYGGGYGLFVRMMRDLGFDFYWDDKFCTNLFAKGFEFDLDKHTTYELVTAFEVFEHFSNPIEEIENILKISKNILFSTEILPQNNPKPNEWWYYSPHDGQHISIYTVKSLSKIAEKYNLNLYSDGSSLHLLTEQTLPPELFNSLCHSPIEPFNKQSLLQNDYSKAVFSLISRHHNNFISVNESNEYSTKNPKILVDGVFFQLYQTGIARVWKSLLEEWTKNSFAQHLIVLDRAGTAPKFPGIRYLNITSYDYDKTDNDREILQHICDEEGVDLFISSYYTTPLITPSVFMAYDMIPEVMGWNMDNPMWQVKHEAIQHASAYIAISAYTARDLSNCFPEISVESITVAHCGVSSTFSPAQSEDVNSFKSKYGITKPYFILVGAGNGYKNGMLFFQAFSQLANSYGFDIICTGSGGILASEFRACTSGSSVYMLQLSDEELATAYSGAVALVYPSKYEGFGMPIVEAMACGCPVITCPNASIPEVAGEAAIYVKDNDVDGMVNALCDVQKPRIRQALIEAGLAQAQKFSWTKMADIVSSSLINASLLSLKLKEINVIVFPDWSQSEELLGLELESVIKAIATYPDSQKTTLLIYTSNSSTGDAELLLSGITMNLLMEEDLDISEGLEIALVGSLADIQWQALLPRLSSRIILEHEDKAVLAELPIQTILACELENFINQLCVL</sequence>
<keyword evidence="1" id="KW-0808">Transferase</keyword>
<dbReference type="PANTHER" id="PTHR46401:SF2">
    <property type="entry name" value="GLYCOSYLTRANSFERASE WBBK-RELATED"/>
    <property type="match status" value="1"/>
</dbReference>
<feature type="domain" description="Glycosyltransferase 2-like" evidence="2">
    <location>
        <begin position="343"/>
        <end position="426"/>
    </location>
</feature>
<feature type="domain" description="Methyltransferase type 11" evidence="3">
    <location>
        <begin position="101"/>
        <end position="158"/>
    </location>
</feature>
<dbReference type="Gene3D" id="3.90.550.10">
    <property type="entry name" value="Spore Coat Polysaccharide Biosynthesis Protein SpsA, Chain A"/>
    <property type="match status" value="1"/>
</dbReference>
<evidence type="ECO:0000313" key="5">
    <source>
        <dbReference type="Proteomes" id="UP000603457"/>
    </source>
</evidence>
<protein>
    <submittedName>
        <fullName evidence="4">Methyltransferase domain-containing protein</fullName>
    </submittedName>
</protein>
<dbReference type="CDD" id="cd03809">
    <property type="entry name" value="GT4_MtfB-like"/>
    <property type="match status" value="1"/>
</dbReference>
<dbReference type="InterPro" id="IPR013216">
    <property type="entry name" value="Methyltransf_11"/>
</dbReference>
<proteinExistence type="predicted"/>
<dbReference type="RefSeq" id="WP_190970479.1">
    <property type="nucleotide sequence ID" value="NZ_JACJTB010000052.1"/>
</dbReference>
<keyword evidence="4" id="KW-0489">Methyltransferase</keyword>
<dbReference type="Proteomes" id="UP000603457">
    <property type="component" value="Unassembled WGS sequence"/>
</dbReference>
<gene>
    <name evidence="4" type="ORF">H6G74_26545</name>
</gene>
<dbReference type="SUPFAM" id="SSF53756">
    <property type="entry name" value="UDP-Glycosyltransferase/glycogen phosphorylase"/>
    <property type="match status" value="1"/>
</dbReference>
<dbReference type="Pfam" id="PF08241">
    <property type="entry name" value="Methyltransf_11"/>
    <property type="match status" value="1"/>
</dbReference>
<reference evidence="4 5" key="1">
    <citation type="journal article" date="2020" name="ISME J.">
        <title>Comparative genomics reveals insights into cyanobacterial evolution and habitat adaptation.</title>
        <authorList>
            <person name="Chen M.Y."/>
            <person name="Teng W.K."/>
            <person name="Zhao L."/>
            <person name="Hu C.X."/>
            <person name="Zhou Y.K."/>
            <person name="Han B.P."/>
            <person name="Song L.R."/>
            <person name="Shu W.S."/>
        </authorList>
    </citation>
    <scope>NUCLEOTIDE SEQUENCE [LARGE SCALE GENOMIC DNA]</scope>
    <source>
        <strain evidence="4 5">FACHB-130</strain>
    </source>
</reference>
<accession>A0ABR8G3Q9</accession>
<dbReference type="SUPFAM" id="SSF53335">
    <property type="entry name" value="S-adenosyl-L-methionine-dependent methyltransferases"/>
    <property type="match status" value="2"/>
</dbReference>
<comment type="caution">
    <text evidence="4">The sequence shown here is derived from an EMBL/GenBank/DDBJ whole genome shotgun (WGS) entry which is preliminary data.</text>
</comment>
<dbReference type="InterPro" id="IPR029044">
    <property type="entry name" value="Nucleotide-diphossugar_trans"/>
</dbReference>
<dbReference type="SUPFAM" id="SSF53448">
    <property type="entry name" value="Nucleotide-diphospho-sugar transferases"/>
    <property type="match status" value="1"/>
</dbReference>
<dbReference type="Pfam" id="PF13489">
    <property type="entry name" value="Methyltransf_23"/>
    <property type="match status" value="1"/>
</dbReference>
<evidence type="ECO:0000313" key="4">
    <source>
        <dbReference type="EMBL" id="MBD2597856.1"/>
    </source>
</evidence>
<dbReference type="EMBL" id="JACJTB010000052">
    <property type="protein sequence ID" value="MBD2597856.1"/>
    <property type="molecule type" value="Genomic_DNA"/>
</dbReference>
<keyword evidence="5" id="KW-1185">Reference proteome</keyword>
<dbReference type="Gene3D" id="3.40.50.150">
    <property type="entry name" value="Vaccinia Virus protein VP39"/>
    <property type="match status" value="2"/>
</dbReference>
<organism evidence="4 5">
    <name type="scientific">Nostoc spongiaeforme FACHB-130</name>
    <dbReference type="NCBI Taxonomy" id="1357510"/>
    <lineage>
        <taxon>Bacteria</taxon>
        <taxon>Bacillati</taxon>
        <taxon>Cyanobacteriota</taxon>
        <taxon>Cyanophyceae</taxon>
        <taxon>Nostocales</taxon>
        <taxon>Nostocaceae</taxon>
        <taxon>Nostoc</taxon>
    </lineage>
</organism>
<dbReference type="CDD" id="cd02511">
    <property type="entry name" value="Beta4Glucosyltransferase"/>
    <property type="match status" value="1"/>
</dbReference>
<dbReference type="Gene3D" id="3.40.50.2000">
    <property type="entry name" value="Glycogen Phosphorylase B"/>
    <property type="match status" value="2"/>
</dbReference>
<dbReference type="InterPro" id="IPR029063">
    <property type="entry name" value="SAM-dependent_MTases_sf"/>
</dbReference>